<evidence type="ECO:0000313" key="2">
    <source>
        <dbReference type="Proteomes" id="UP000027138"/>
    </source>
</evidence>
<organism evidence="1 2">
    <name type="scientific">Jatropha curcas</name>
    <name type="common">Barbados nut</name>
    <dbReference type="NCBI Taxonomy" id="180498"/>
    <lineage>
        <taxon>Eukaryota</taxon>
        <taxon>Viridiplantae</taxon>
        <taxon>Streptophyta</taxon>
        <taxon>Embryophyta</taxon>
        <taxon>Tracheophyta</taxon>
        <taxon>Spermatophyta</taxon>
        <taxon>Magnoliopsida</taxon>
        <taxon>eudicotyledons</taxon>
        <taxon>Gunneridae</taxon>
        <taxon>Pentapetalae</taxon>
        <taxon>rosids</taxon>
        <taxon>fabids</taxon>
        <taxon>Malpighiales</taxon>
        <taxon>Euphorbiaceae</taxon>
        <taxon>Crotonoideae</taxon>
        <taxon>Jatropheae</taxon>
        <taxon>Jatropha</taxon>
    </lineage>
</organism>
<dbReference type="AlphaFoldDB" id="A0A067LE56"/>
<name>A0A067LE56_JATCU</name>
<proteinExistence type="predicted"/>
<protein>
    <submittedName>
        <fullName evidence="1">Uncharacterized protein</fullName>
    </submittedName>
</protein>
<dbReference type="EMBL" id="KK914302">
    <property type="protein sequence ID" value="KDP42369.1"/>
    <property type="molecule type" value="Genomic_DNA"/>
</dbReference>
<evidence type="ECO:0000313" key="1">
    <source>
        <dbReference type="EMBL" id="KDP42369.1"/>
    </source>
</evidence>
<sequence>MVHDLALFGRDEAGNDAYHGSHGFRRVRTLSADTCIKMMTTSSPKELNNLR</sequence>
<dbReference type="Proteomes" id="UP000027138">
    <property type="component" value="Unassembled WGS sequence"/>
</dbReference>
<accession>A0A067LE56</accession>
<keyword evidence="2" id="KW-1185">Reference proteome</keyword>
<gene>
    <name evidence="1" type="ORF">JCGZ_01945</name>
</gene>
<reference evidence="1 2" key="1">
    <citation type="journal article" date="2014" name="PLoS ONE">
        <title>Global Analysis of Gene Expression Profiles in Physic Nut (Jatropha curcas L.) Seedlings Exposed to Salt Stress.</title>
        <authorList>
            <person name="Zhang L."/>
            <person name="Zhang C."/>
            <person name="Wu P."/>
            <person name="Chen Y."/>
            <person name="Li M."/>
            <person name="Jiang H."/>
            <person name="Wu G."/>
        </authorList>
    </citation>
    <scope>NUCLEOTIDE SEQUENCE [LARGE SCALE GENOMIC DNA]</scope>
    <source>
        <strain evidence="2">cv. GZQX0401</strain>
        <tissue evidence="1">Young leaves</tissue>
    </source>
</reference>